<feature type="transmembrane region" description="Helical" evidence="7">
    <location>
        <begin position="489"/>
        <end position="509"/>
    </location>
</feature>
<dbReference type="InterPro" id="IPR032694">
    <property type="entry name" value="CopC/D"/>
</dbReference>
<evidence type="ECO:0000256" key="1">
    <source>
        <dbReference type="ARBA" id="ARBA00004651"/>
    </source>
</evidence>
<comment type="subcellular location">
    <subcellularLocation>
        <location evidence="1">Cell membrane</location>
        <topology evidence="1">Multi-pass membrane protein</topology>
    </subcellularLocation>
</comment>
<evidence type="ECO:0000259" key="8">
    <source>
        <dbReference type="Pfam" id="PF05425"/>
    </source>
</evidence>
<dbReference type="Proteomes" id="UP000236723">
    <property type="component" value="Unassembled WGS sequence"/>
</dbReference>
<evidence type="ECO:0000313" key="10">
    <source>
        <dbReference type="Proteomes" id="UP000236723"/>
    </source>
</evidence>
<feature type="transmembrane region" description="Helical" evidence="7">
    <location>
        <begin position="145"/>
        <end position="166"/>
    </location>
</feature>
<name>A0A1H5VLK0_9ACTN</name>
<sequence>MPDGTTPDGATPGDGAPPGHAMAGPATIRRPAATGTNAGRTTAEDTTAGGTTGGRAVARSVVGGPAAGCAEGDGAGRAEAGAAPAEAPAPWDGARGLLYLGVLSGAVALCALAAALYFGGALTSSVPWLDGSGGLTRGGLPVSELVMTAAGTVTVGLLLAGAVLLAGPDGGLPPLARRCLRSVRVSAGIWVAATLVTTVLSVSYLLGKPVSQVTDADLLSYLTDLTRGRALVVIVVLAGVPAVCASRPRSAGGAGGLLLVALAGLLPQVVTGHSASSDDHWLAVFSLAVHVTAAAVWVGGLLVLTALARPAGPLLAVIVPRYSALAGVCFAAVAASGLVNAWLQLGGAGAVLGSRYGLLVLAKVAALGCLGLLGWRHRRASLPALRTRGRGRVFVRLAAAEVVVMAAAMALATALSRTPPPAEDTGPTDPAGVLLGFEAPGPAGVAAYAFGRLLDPLFCTLVAAGAGLYLAGVLRLRRAGVRWPVRRTLAWYGGLLIVLVATCGGLARYSMVLFSNHVVQHLVLTLVAPVPLLLAAPADLALRSLHPGSGSEAVGRTPRDLLVSVLESRAARLSAHPVAALTAAVLVLYGFYASPLFEASLRNYPLHSLAMVVFLATGMLFMRAVHGGARWLPLALAPFHLVFGYAFMTAASVIAGDWYEALARTWGPLPEQDQRTAGLLIWVIGGLATVTLPFLARRAPLPQGSGMRTFTAQRTDVDGEVRRRR</sequence>
<feature type="transmembrane region" description="Helical" evidence="7">
    <location>
        <begin position="97"/>
        <end position="118"/>
    </location>
</feature>
<feature type="transmembrane region" description="Helical" evidence="7">
    <location>
        <begin position="634"/>
        <end position="656"/>
    </location>
</feature>
<proteinExistence type="predicted"/>
<dbReference type="GO" id="GO:0005886">
    <property type="term" value="C:plasma membrane"/>
    <property type="evidence" value="ECO:0007669"/>
    <property type="project" value="UniProtKB-SubCell"/>
</dbReference>
<feature type="transmembrane region" description="Helical" evidence="7">
    <location>
        <begin position="393"/>
        <end position="415"/>
    </location>
</feature>
<feature type="transmembrane region" description="Helical" evidence="7">
    <location>
        <begin position="457"/>
        <end position="477"/>
    </location>
</feature>
<feature type="transmembrane region" description="Helical" evidence="7">
    <location>
        <begin position="319"/>
        <end position="343"/>
    </location>
</feature>
<evidence type="ECO:0000313" key="9">
    <source>
        <dbReference type="EMBL" id="SEF88134.1"/>
    </source>
</evidence>
<feature type="region of interest" description="Disordered" evidence="6">
    <location>
        <begin position="1"/>
        <end position="57"/>
    </location>
</feature>
<feature type="transmembrane region" description="Helical" evidence="7">
    <location>
        <begin position="676"/>
        <end position="696"/>
    </location>
</feature>
<dbReference type="PANTHER" id="PTHR34820">
    <property type="entry name" value="INNER MEMBRANE PROTEIN YEBZ"/>
    <property type="match status" value="1"/>
</dbReference>
<protein>
    <submittedName>
        <fullName evidence="9">Putative copper resistance protein D</fullName>
    </submittedName>
</protein>
<feature type="transmembrane region" description="Helical" evidence="7">
    <location>
        <begin position="355"/>
        <end position="373"/>
    </location>
</feature>
<dbReference type="GO" id="GO:0006825">
    <property type="term" value="P:copper ion transport"/>
    <property type="evidence" value="ECO:0007669"/>
    <property type="project" value="InterPro"/>
</dbReference>
<dbReference type="InterPro" id="IPR008457">
    <property type="entry name" value="Cu-R_CopD_dom"/>
</dbReference>
<evidence type="ECO:0000256" key="5">
    <source>
        <dbReference type="ARBA" id="ARBA00023136"/>
    </source>
</evidence>
<keyword evidence="2" id="KW-1003">Cell membrane</keyword>
<evidence type="ECO:0000256" key="7">
    <source>
        <dbReference type="SAM" id="Phobius"/>
    </source>
</evidence>
<dbReference type="Pfam" id="PF05425">
    <property type="entry name" value="CopD"/>
    <property type="match status" value="1"/>
</dbReference>
<evidence type="ECO:0000256" key="6">
    <source>
        <dbReference type="SAM" id="MobiDB-lite"/>
    </source>
</evidence>
<evidence type="ECO:0000256" key="2">
    <source>
        <dbReference type="ARBA" id="ARBA00022475"/>
    </source>
</evidence>
<dbReference type="AlphaFoldDB" id="A0A1H5VLK0"/>
<keyword evidence="5 7" id="KW-0472">Membrane</keyword>
<feature type="transmembrane region" description="Helical" evidence="7">
    <location>
        <begin position="226"/>
        <end position="244"/>
    </location>
</feature>
<feature type="domain" description="Copper resistance protein D" evidence="8">
    <location>
        <begin position="318"/>
        <end position="415"/>
    </location>
</feature>
<organism evidence="9 10">
    <name type="scientific">Thermomonospora echinospora</name>
    <dbReference type="NCBI Taxonomy" id="1992"/>
    <lineage>
        <taxon>Bacteria</taxon>
        <taxon>Bacillati</taxon>
        <taxon>Actinomycetota</taxon>
        <taxon>Actinomycetes</taxon>
        <taxon>Streptosporangiales</taxon>
        <taxon>Thermomonosporaceae</taxon>
        <taxon>Thermomonospora</taxon>
    </lineage>
</organism>
<dbReference type="EMBL" id="FNVO01000002">
    <property type="protein sequence ID" value="SEF88134.1"/>
    <property type="molecule type" value="Genomic_DNA"/>
</dbReference>
<evidence type="ECO:0000256" key="3">
    <source>
        <dbReference type="ARBA" id="ARBA00022692"/>
    </source>
</evidence>
<dbReference type="PANTHER" id="PTHR34820:SF4">
    <property type="entry name" value="INNER MEMBRANE PROTEIN YEBZ"/>
    <property type="match status" value="1"/>
</dbReference>
<evidence type="ECO:0000256" key="4">
    <source>
        <dbReference type="ARBA" id="ARBA00022989"/>
    </source>
</evidence>
<feature type="transmembrane region" description="Helical" evidence="7">
    <location>
        <begin position="282"/>
        <end position="307"/>
    </location>
</feature>
<accession>A0A1H5VLK0</accession>
<dbReference type="InterPro" id="IPR019108">
    <property type="entry name" value="Caa3_assmbl_CtaG-rel"/>
</dbReference>
<feature type="transmembrane region" description="Helical" evidence="7">
    <location>
        <begin position="187"/>
        <end position="206"/>
    </location>
</feature>
<gene>
    <name evidence="9" type="ORF">SAMN04489712_102368</name>
</gene>
<feature type="transmembrane region" description="Helical" evidence="7">
    <location>
        <begin position="573"/>
        <end position="592"/>
    </location>
</feature>
<keyword evidence="10" id="KW-1185">Reference proteome</keyword>
<keyword evidence="3 7" id="KW-0812">Transmembrane</keyword>
<dbReference type="Pfam" id="PF09678">
    <property type="entry name" value="Caa3_CtaG"/>
    <property type="match status" value="1"/>
</dbReference>
<feature type="transmembrane region" description="Helical" evidence="7">
    <location>
        <begin position="604"/>
        <end position="622"/>
    </location>
</feature>
<feature type="transmembrane region" description="Helical" evidence="7">
    <location>
        <begin position="251"/>
        <end position="270"/>
    </location>
</feature>
<keyword evidence="4 7" id="KW-1133">Transmembrane helix</keyword>
<reference evidence="10" key="1">
    <citation type="submission" date="2016-10" db="EMBL/GenBank/DDBJ databases">
        <authorList>
            <person name="Varghese N."/>
            <person name="Submissions S."/>
        </authorList>
    </citation>
    <scope>NUCLEOTIDE SEQUENCE [LARGE SCALE GENOMIC DNA]</scope>
    <source>
        <strain evidence="10">DSM 43163</strain>
    </source>
</reference>